<dbReference type="PANTHER" id="PTHR12631">
    <property type="entry name" value="ALPHA-L-IDURONIDASE"/>
    <property type="match status" value="1"/>
</dbReference>
<keyword evidence="1" id="KW-0732">Signal</keyword>
<dbReference type="SUPFAM" id="SSF51445">
    <property type="entry name" value="(Trans)glycosidases"/>
    <property type="match status" value="1"/>
</dbReference>
<proteinExistence type="predicted"/>
<dbReference type="RefSeq" id="WP_342406609.1">
    <property type="nucleotide sequence ID" value="NZ_JBCFXD010000006.1"/>
</dbReference>
<comment type="caution">
    <text evidence="2">The sequence shown here is derived from an EMBL/GenBank/DDBJ whole genome shotgun (WGS) entry which is preliminary data.</text>
</comment>
<name>A0ABU9MCU5_STUCH</name>
<organism evidence="2 3">
    <name type="scientific">Stutzerimonas chloritidismutans</name>
    <name type="common">Pseudomonas chloritidismutans</name>
    <dbReference type="NCBI Taxonomy" id="203192"/>
    <lineage>
        <taxon>Bacteria</taxon>
        <taxon>Pseudomonadati</taxon>
        <taxon>Pseudomonadota</taxon>
        <taxon>Gammaproteobacteria</taxon>
        <taxon>Pseudomonadales</taxon>
        <taxon>Pseudomonadaceae</taxon>
        <taxon>Stutzerimonas</taxon>
    </lineage>
</organism>
<dbReference type="InterPro" id="IPR051923">
    <property type="entry name" value="Glycosyl_Hydrolase_39"/>
</dbReference>
<protein>
    <recommendedName>
        <fullName evidence="4">Beta-xylosidase</fullName>
    </recommendedName>
</protein>
<dbReference type="InterPro" id="IPR017853">
    <property type="entry name" value="GH"/>
</dbReference>
<evidence type="ECO:0000313" key="3">
    <source>
        <dbReference type="Proteomes" id="UP001467669"/>
    </source>
</evidence>
<feature type="chain" id="PRO_5045923599" description="Beta-xylosidase" evidence="1">
    <location>
        <begin position="26"/>
        <end position="445"/>
    </location>
</feature>
<feature type="signal peptide" evidence="1">
    <location>
        <begin position="1"/>
        <end position="25"/>
    </location>
</feature>
<evidence type="ECO:0000256" key="1">
    <source>
        <dbReference type="SAM" id="SignalP"/>
    </source>
</evidence>
<evidence type="ECO:0000313" key="2">
    <source>
        <dbReference type="EMBL" id="MEL7559440.1"/>
    </source>
</evidence>
<dbReference type="PANTHER" id="PTHR12631:SF10">
    <property type="entry name" value="BETA-XYLOSIDASE-LIKE PROTEIN-RELATED"/>
    <property type="match status" value="1"/>
</dbReference>
<evidence type="ECO:0008006" key="4">
    <source>
        <dbReference type="Google" id="ProtNLM"/>
    </source>
</evidence>
<accession>A0ABU9MCU5</accession>
<sequence length="445" mass="49434">MKHRHPIRCLALAAAVTALAAPASAQPAEDPFIVGVCSHDLHLRDSTSKGVQLLRQAGIESVRTDAHWAFLERKRDQLKVERHWPAYLAGNEALGIDSLFILGYGNRFHGAGEKPRSEPVRAAFNRYVAFTAQQFRGRIKHYEVWNEWDVEDPIDPQFSQDYARLITDAAGIIRQHDPDAKVLAGAVTTKGIESGFALRLVEAGIMQSVDGLSLHPYVHCRSRGKNTPEAWIEWLAEVDLELSSAANKPVPLYLTEMAWPAHQGACGIDETLQAAYLARSFFLARTLPNVRGYWWYDFRNDGTDKQEREHNFGLVRQDYSLKPAYRVLATISPIIDNFQFVARVGNSPDSIQLQFSNGQEQLLVAWAPDRPRPATITATGKTAGDLKLLDTAQPDKGWTSFKAWQCTSATGTCTAQIELDRFPKIVSLGEAASPDTGQALTISTR</sequence>
<reference evidence="2 3" key="1">
    <citation type="submission" date="2024-04" db="EMBL/GenBank/DDBJ databases">
        <title>Draft Genome Sequence of Isolates Cultured from Underwater Hawaii Seamounts in the North Pacific Ocean.</title>
        <authorList>
            <person name="Sharma I."/>
            <person name="Darden B."/>
            <person name="Creggett J."/>
            <person name="Taylor S."/>
            <person name="Grant M.P."/>
            <person name="Scott J."/>
            <person name="Attles S."/>
            <person name="Walker S."/>
            <person name="Johnson G."/>
            <person name="St. Cloud C."/>
        </authorList>
    </citation>
    <scope>NUCLEOTIDE SEQUENCE [LARGE SCALE GENOMIC DNA]</scope>
    <source>
        <strain evidence="2 3">03GJ23</strain>
    </source>
</reference>
<dbReference type="Gene3D" id="3.20.20.80">
    <property type="entry name" value="Glycosidases"/>
    <property type="match status" value="1"/>
</dbReference>
<gene>
    <name evidence="2" type="ORF">AAGW23_11410</name>
</gene>
<dbReference type="EMBL" id="JBCFXD010000006">
    <property type="protein sequence ID" value="MEL7559440.1"/>
    <property type="molecule type" value="Genomic_DNA"/>
</dbReference>
<dbReference type="Proteomes" id="UP001467669">
    <property type="component" value="Unassembled WGS sequence"/>
</dbReference>
<keyword evidence="3" id="KW-1185">Reference proteome</keyword>